<keyword evidence="9" id="KW-0812">Transmembrane</keyword>
<dbReference type="AlphaFoldDB" id="A0A8C7T4M6"/>
<dbReference type="Proteomes" id="UP000694395">
    <property type="component" value="Chromosome 12"/>
</dbReference>
<dbReference type="Ensembl" id="ENSOMYT00000082050.2">
    <property type="protein sequence ID" value="ENSOMYP00000075378.2"/>
    <property type="gene ID" value="ENSOMYG00000034827.2"/>
</dbReference>
<dbReference type="SUPFAM" id="SSF56487">
    <property type="entry name" value="SRCR-like"/>
    <property type="match status" value="1"/>
</dbReference>
<dbReference type="InterPro" id="IPR036772">
    <property type="entry name" value="SRCR-like_dom_sf"/>
</dbReference>
<reference evidence="12" key="3">
    <citation type="submission" date="2025-09" db="UniProtKB">
        <authorList>
            <consortium name="Ensembl"/>
        </authorList>
    </citation>
    <scope>IDENTIFICATION</scope>
</reference>
<dbReference type="Gene3D" id="3.10.250.10">
    <property type="entry name" value="SRCR-like domain"/>
    <property type="match status" value="1"/>
</dbReference>
<dbReference type="PANTHER" id="PTHR24252">
    <property type="entry name" value="ACROSIN-RELATED"/>
    <property type="match status" value="1"/>
</dbReference>
<dbReference type="PROSITE" id="PS50287">
    <property type="entry name" value="SRCR_2"/>
    <property type="match status" value="1"/>
</dbReference>
<evidence type="ECO:0000313" key="12">
    <source>
        <dbReference type="Ensembl" id="ENSOMYP00000075378.2"/>
    </source>
</evidence>
<evidence type="ECO:0000256" key="5">
    <source>
        <dbReference type="ARBA" id="ARBA00023180"/>
    </source>
</evidence>
<evidence type="ECO:0000313" key="13">
    <source>
        <dbReference type="Proteomes" id="UP000694395"/>
    </source>
</evidence>
<dbReference type="RefSeq" id="XP_021479157.2">
    <property type="nucleotide sequence ID" value="XM_021623482.2"/>
</dbReference>
<dbReference type="InterPro" id="IPR001254">
    <property type="entry name" value="Trypsin_dom"/>
</dbReference>
<evidence type="ECO:0000256" key="7">
    <source>
        <dbReference type="PROSITE-ProRule" id="PRU00196"/>
    </source>
</evidence>
<dbReference type="PANTHER" id="PTHR24252:SF30">
    <property type="entry name" value="TRANSMEMBRANE SERINE PROTEASE 2"/>
    <property type="match status" value="1"/>
</dbReference>
<dbReference type="SMART" id="SM00020">
    <property type="entry name" value="Tryp_SPc"/>
    <property type="match status" value="1"/>
</dbReference>
<dbReference type="Gene3D" id="2.40.10.10">
    <property type="entry name" value="Trypsin-like serine proteases"/>
    <property type="match status" value="2"/>
</dbReference>
<keyword evidence="5" id="KW-0325">Glycoprotein</keyword>
<dbReference type="InterPro" id="IPR001190">
    <property type="entry name" value="SRCR"/>
</dbReference>
<dbReference type="InterPro" id="IPR001314">
    <property type="entry name" value="Peptidase_S1A"/>
</dbReference>
<evidence type="ECO:0000256" key="1">
    <source>
        <dbReference type="ARBA" id="ARBA00022670"/>
    </source>
</evidence>
<keyword evidence="9" id="KW-0472">Membrane</keyword>
<name>A0A8C7T4M6_ONCMY</name>
<dbReference type="InterPro" id="IPR043504">
    <property type="entry name" value="Peptidase_S1_PA_chymotrypsin"/>
</dbReference>
<proteinExistence type="predicted"/>
<dbReference type="OrthoDB" id="546450at2759"/>
<dbReference type="InterPro" id="IPR002172">
    <property type="entry name" value="LDrepeatLR_classA_rpt"/>
</dbReference>
<evidence type="ECO:0000259" key="10">
    <source>
        <dbReference type="PROSITE" id="PS50240"/>
    </source>
</evidence>
<dbReference type="PROSITE" id="PS50240">
    <property type="entry name" value="TRYPSIN_DOM"/>
    <property type="match status" value="1"/>
</dbReference>
<accession>A0A8C7T4M6</accession>
<reference evidence="12" key="2">
    <citation type="submission" date="2025-08" db="UniProtKB">
        <authorList>
            <consortium name="Ensembl"/>
        </authorList>
    </citation>
    <scope>IDENTIFICATION</scope>
</reference>
<dbReference type="CDD" id="cd00112">
    <property type="entry name" value="LDLa"/>
    <property type="match status" value="1"/>
</dbReference>
<dbReference type="SUPFAM" id="SSF50494">
    <property type="entry name" value="Trypsin-like serine proteases"/>
    <property type="match status" value="1"/>
</dbReference>
<dbReference type="SUPFAM" id="SSF57424">
    <property type="entry name" value="LDL receptor-like module"/>
    <property type="match status" value="1"/>
</dbReference>
<evidence type="ECO:0000259" key="11">
    <source>
        <dbReference type="PROSITE" id="PS50287"/>
    </source>
</evidence>
<dbReference type="GO" id="GO:0006508">
    <property type="term" value="P:proteolysis"/>
    <property type="evidence" value="ECO:0007669"/>
    <property type="project" value="UniProtKB-KW"/>
</dbReference>
<feature type="domain" description="Peptidase S1" evidence="10">
    <location>
        <begin position="254"/>
        <end position="486"/>
    </location>
</feature>
<feature type="disulfide bond" evidence="6">
    <location>
        <begin position="111"/>
        <end position="123"/>
    </location>
</feature>
<comment type="caution">
    <text evidence="7">Lacks conserved residue(s) required for the propagation of feature annotation.</text>
</comment>
<protein>
    <submittedName>
        <fullName evidence="12">Transmembrane serine protease 2</fullName>
    </submittedName>
</protein>
<evidence type="ECO:0000256" key="3">
    <source>
        <dbReference type="ARBA" id="ARBA00022825"/>
    </source>
</evidence>
<dbReference type="KEGG" id="omy:110537436"/>
<sequence length="488" mass="53127">MSREPGAFVYTTPGPQYVNYGFQEGAGTEGRPPANASAPQIPNVPLSVYPQYTPQTINTHHTFTPGLPHPVPVRKVVKKSRCKCIVALILSVLVLLGAAGALVWYFLSYQCVLGRSCSEGGVCLNASQWCDGIRDCPGGEDESQCLRLHGSGFVLQSYSSDSQMWKPVCADNWNDNIGRATCQQIGYSSGSYVRFSQRNPGSLAVDGYMKLSGFDPHSLLQGQLTSSPYCSLQAVSLQCIDCGVSGREPTRSRIVGGDIAVSGAWPWQVSLHSNYQHQCGGSIISPEWIITAAHCVETLSQPSQWTVYAGYLIQIQMAYATGNSVRRIISHEKYDKQTKDNDIALMKLNTPLTMSDKVRPVCLPNFGVNLTPQREAWISGWGSIRSGGLVSENLRQARITMYSRHTCNAQLVYNGRVTTSMICAGTLAGGVDSCQGDSGGPMVAKEGSLWWLVGDTSWGIGCALKNKPGIYGNVSHFLPWIYEQMQKN</sequence>
<evidence type="ECO:0000256" key="2">
    <source>
        <dbReference type="ARBA" id="ARBA00022801"/>
    </source>
</evidence>
<dbReference type="PROSITE" id="PS50068">
    <property type="entry name" value="LDLRA_2"/>
    <property type="match status" value="1"/>
</dbReference>
<dbReference type="InterPro" id="IPR036055">
    <property type="entry name" value="LDL_receptor-like_sf"/>
</dbReference>
<feature type="disulfide bond" evidence="6">
    <location>
        <begin position="130"/>
        <end position="145"/>
    </location>
</feature>
<evidence type="ECO:0000256" key="6">
    <source>
        <dbReference type="PROSITE-ProRule" id="PRU00124"/>
    </source>
</evidence>
<feature type="transmembrane region" description="Helical" evidence="9">
    <location>
        <begin position="84"/>
        <end position="107"/>
    </location>
</feature>
<dbReference type="PROSITE" id="PS00134">
    <property type="entry name" value="TRYPSIN_HIS"/>
    <property type="match status" value="1"/>
</dbReference>
<dbReference type="PRINTS" id="PR00722">
    <property type="entry name" value="CHYMOTRYPSIN"/>
</dbReference>
<dbReference type="FunFam" id="2.40.10.10:FF:000003">
    <property type="entry name" value="Transmembrane serine protease 3"/>
    <property type="match status" value="1"/>
</dbReference>
<evidence type="ECO:0000256" key="8">
    <source>
        <dbReference type="RuleBase" id="RU363034"/>
    </source>
</evidence>
<dbReference type="GO" id="GO:0004252">
    <property type="term" value="F:serine-type endopeptidase activity"/>
    <property type="evidence" value="ECO:0007669"/>
    <property type="project" value="InterPro"/>
</dbReference>
<dbReference type="GeneTree" id="ENSGT00940000155207"/>
<keyword evidence="13" id="KW-1185">Reference proteome</keyword>
<dbReference type="InterPro" id="IPR009003">
    <property type="entry name" value="Peptidase_S1_PA"/>
</dbReference>
<dbReference type="Gene3D" id="4.10.400.10">
    <property type="entry name" value="Low-density Lipoprotein Receptor"/>
    <property type="match status" value="1"/>
</dbReference>
<keyword evidence="2 8" id="KW-0378">Hydrolase</keyword>
<dbReference type="CDD" id="cd00190">
    <property type="entry name" value="Tryp_SPc"/>
    <property type="match status" value="1"/>
</dbReference>
<dbReference type="PROSITE" id="PS00135">
    <property type="entry name" value="TRYPSIN_SER"/>
    <property type="match status" value="1"/>
</dbReference>
<reference evidence="12" key="1">
    <citation type="submission" date="2020-07" db="EMBL/GenBank/DDBJ databases">
        <title>A long reads based de novo assembly of the rainbow trout Arlee double haploid line genome.</title>
        <authorList>
            <person name="Gao G."/>
            <person name="Palti Y."/>
        </authorList>
    </citation>
    <scope>NUCLEOTIDE SEQUENCE [LARGE SCALE GENOMIC DNA]</scope>
</reference>
<dbReference type="GeneID" id="110537436"/>
<dbReference type="SMART" id="SM00192">
    <property type="entry name" value="LDLa"/>
    <property type="match status" value="1"/>
</dbReference>
<evidence type="ECO:0000256" key="4">
    <source>
        <dbReference type="ARBA" id="ARBA00023157"/>
    </source>
</evidence>
<dbReference type="GO" id="GO:0016020">
    <property type="term" value="C:membrane"/>
    <property type="evidence" value="ECO:0007669"/>
    <property type="project" value="InterPro"/>
</dbReference>
<keyword evidence="3 8" id="KW-0720">Serine protease</keyword>
<dbReference type="InterPro" id="IPR033116">
    <property type="entry name" value="TRYPSIN_SER"/>
</dbReference>
<dbReference type="Pfam" id="PF00089">
    <property type="entry name" value="Trypsin"/>
    <property type="match status" value="1"/>
</dbReference>
<keyword evidence="4 6" id="KW-1015">Disulfide bond</keyword>
<gene>
    <name evidence="12" type="primary">LOC110537436</name>
</gene>
<dbReference type="Pfam" id="PF15494">
    <property type="entry name" value="SRCR_2"/>
    <property type="match status" value="1"/>
</dbReference>
<dbReference type="InterPro" id="IPR018114">
    <property type="entry name" value="TRYPSIN_HIS"/>
</dbReference>
<keyword evidence="1 8" id="KW-0645">Protease</keyword>
<evidence type="ECO:0000256" key="9">
    <source>
        <dbReference type="SAM" id="Phobius"/>
    </source>
</evidence>
<keyword evidence="9" id="KW-1133">Transmembrane helix</keyword>
<feature type="domain" description="SRCR" evidence="11">
    <location>
        <begin position="133"/>
        <end position="190"/>
    </location>
</feature>
<organism evidence="12 13">
    <name type="scientific">Oncorhynchus mykiss</name>
    <name type="common">Rainbow trout</name>
    <name type="synonym">Salmo gairdneri</name>
    <dbReference type="NCBI Taxonomy" id="8022"/>
    <lineage>
        <taxon>Eukaryota</taxon>
        <taxon>Metazoa</taxon>
        <taxon>Chordata</taxon>
        <taxon>Craniata</taxon>
        <taxon>Vertebrata</taxon>
        <taxon>Euteleostomi</taxon>
        <taxon>Actinopterygii</taxon>
        <taxon>Neopterygii</taxon>
        <taxon>Teleostei</taxon>
        <taxon>Protacanthopterygii</taxon>
        <taxon>Salmoniformes</taxon>
        <taxon>Salmonidae</taxon>
        <taxon>Salmoninae</taxon>
        <taxon>Oncorhynchus</taxon>
    </lineage>
</organism>